<dbReference type="InterPro" id="IPR016040">
    <property type="entry name" value="NAD(P)-bd_dom"/>
</dbReference>
<dbReference type="InterPro" id="IPR020904">
    <property type="entry name" value="Sc_DH/Rdtase_CS"/>
</dbReference>
<name>A0ABS6FWK8_9BACL</name>
<comment type="caution">
    <text evidence="2">The sequence shown here is derived from an EMBL/GenBank/DDBJ whole genome shotgun (WGS) entry which is preliminary data.</text>
</comment>
<gene>
    <name evidence="2" type="ORF">KQJ23_18595</name>
</gene>
<accession>A0ABS6FWK8</accession>
<protein>
    <submittedName>
        <fullName evidence="2">GDP-mannose 4,6-dehydratase</fullName>
    </submittedName>
</protein>
<dbReference type="PANTHER" id="PTHR43000">
    <property type="entry name" value="DTDP-D-GLUCOSE 4,6-DEHYDRATASE-RELATED"/>
    <property type="match status" value="1"/>
</dbReference>
<dbReference type="CDD" id="cd05260">
    <property type="entry name" value="GDP_MD_SDR_e"/>
    <property type="match status" value="1"/>
</dbReference>
<feature type="domain" description="NAD(P)-binding" evidence="1">
    <location>
        <begin position="4"/>
        <end position="305"/>
    </location>
</feature>
<dbReference type="Proteomes" id="UP000743001">
    <property type="component" value="Unassembled WGS sequence"/>
</dbReference>
<dbReference type="EMBL" id="JAHLQJ010000018">
    <property type="protein sequence ID" value="MBU5673847.1"/>
    <property type="molecule type" value="Genomic_DNA"/>
</dbReference>
<reference evidence="2 3" key="1">
    <citation type="submission" date="2021-06" db="EMBL/GenBank/DDBJ databases">
        <authorList>
            <person name="Sun Q."/>
            <person name="Li D."/>
        </authorList>
    </citation>
    <scope>NUCLEOTIDE SEQUENCE [LARGE SCALE GENOMIC DNA]</scope>
    <source>
        <strain evidence="2 3">MSJ-6</strain>
    </source>
</reference>
<proteinExistence type="predicted"/>
<keyword evidence="3" id="KW-1185">Reference proteome</keyword>
<evidence type="ECO:0000313" key="3">
    <source>
        <dbReference type="Proteomes" id="UP000743001"/>
    </source>
</evidence>
<sequence>MRALITGIKGFVGRHLAQLLLDKGYEVWGFTRMEAQDSVINNCNLVKVDYSNEQLLINLFNDIRPDEIYHLAGQSSVKFSWSNHLDTFEGNALNTLRFLESLRKSSICKEVRVLTIGSSEEYGGVGYSDLPISESVALNPISPYGVSKASVWLMAKQYSQAHGMRIVHARPFNHIGPGQGQGFVTTDFATQIVRIEKGEVDPIISVGNLEAKRDFSDVRDIAYAYTLLQRKGMPGQAYNVCSGIPVSINTLLQTMIQLSKCTSICVEKDMSRLRPSDIPVYYGDPSNISRTTGWQNKITLNESLNDILEFWRKKL</sequence>
<dbReference type="PROSITE" id="PS00061">
    <property type="entry name" value="ADH_SHORT"/>
    <property type="match status" value="1"/>
</dbReference>
<dbReference type="Pfam" id="PF16363">
    <property type="entry name" value="GDP_Man_Dehyd"/>
    <property type="match status" value="1"/>
</dbReference>
<evidence type="ECO:0000259" key="1">
    <source>
        <dbReference type="Pfam" id="PF16363"/>
    </source>
</evidence>
<organism evidence="2 3">
    <name type="scientific">Paenibacillus brevis</name>
    <dbReference type="NCBI Taxonomy" id="2841508"/>
    <lineage>
        <taxon>Bacteria</taxon>
        <taxon>Bacillati</taxon>
        <taxon>Bacillota</taxon>
        <taxon>Bacilli</taxon>
        <taxon>Bacillales</taxon>
        <taxon>Paenibacillaceae</taxon>
        <taxon>Paenibacillus</taxon>
    </lineage>
</organism>
<evidence type="ECO:0000313" key="2">
    <source>
        <dbReference type="EMBL" id="MBU5673847.1"/>
    </source>
</evidence>